<dbReference type="SUPFAM" id="SSF57756">
    <property type="entry name" value="Retrovirus zinc finger-like domains"/>
    <property type="match status" value="1"/>
</dbReference>
<reference evidence="4" key="1">
    <citation type="journal article" date="2023" name="Science">
        <title>Genome structures resolve the early diversification of teleost fishes.</title>
        <authorList>
            <person name="Parey E."/>
            <person name="Louis A."/>
            <person name="Montfort J."/>
            <person name="Bouchez O."/>
            <person name="Roques C."/>
            <person name="Iampietro C."/>
            <person name="Lluch J."/>
            <person name="Castinel A."/>
            <person name="Donnadieu C."/>
            <person name="Desvignes T."/>
            <person name="Floi Bucao C."/>
            <person name="Jouanno E."/>
            <person name="Wen M."/>
            <person name="Mejri S."/>
            <person name="Dirks R."/>
            <person name="Jansen H."/>
            <person name="Henkel C."/>
            <person name="Chen W.J."/>
            <person name="Zahm M."/>
            <person name="Cabau C."/>
            <person name="Klopp C."/>
            <person name="Thompson A.W."/>
            <person name="Robinson-Rechavi M."/>
            <person name="Braasch I."/>
            <person name="Lecointre G."/>
            <person name="Bobe J."/>
            <person name="Postlethwait J.H."/>
            <person name="Berthelot C."/>
            <person name="Roest Crollius H."/>
            <person name="Guiguen Y."/>
        </authorList>
    </citation>
    <scope>NUCLEOTIDE SEQUENCE</scope>
    <source>
        <strain evidence="4">WJC10195</strain>
    </source>
</reference>
<dbReference type="InterPro" id="IPR042509">
    <property type="entry name" value="ZCCHC3"/>
</dbReference>
<dbReference type="InterPro" id="IPR057811">
    <property type="entry name" value="RBD_ZCCHC3_2nd"/>
</dbReference>
<dbReference type="GO" id="GO:0008270">
    <property type="term" value="F:zinc ion binding"/>
    <property type="evidence" value="ECO:0007669"/>
    <property type="project" value="UniProtKB-KW"/>
</dbReference>
<sequence length="443" mass="49473">MYNPYVGDEALGRFLARYGEVFPGVRYVRDGYGIWTGKRQFRVRLKKDPQGFYGLLHPPAFFSLGADRGILFYSGQPVYCRKCRAFGHLADVCKEEVRCRNCNEVGHAAQACPNPKKCHACGCADHLFRECPGTVRTYAEAAAGRPGPSASQEPTEEGQGPEQMEQTVVEVGTSEPLVAPAQQAGGPEEEGVESMVECMKKEVAGLGKGRREWGGDSKIRQARRRKVVEGLRGEDGTVKSGPEEMVEVATCFYKELFGRRDIDYGEGEGFLKVISGRIPEDVRERLEGVISLGELDSALRGLRPNKVTGVEGLPVEFYRVFWDRVGPDLLKVLTNRLKTALPHIVHEDQTCGVVGRQMYWSLQFVRDAISWARDRELPLMLVGLDQEKAFDQVSHKFLFRVLHKFGFGPQFIRIKVRSFCSVCMISAGPEAVIFFGVHVLTDE</sequence>
<dbReference type="Proteomes" id="UP001152622">
    <property type="component" value="Chromosome 20"/>
</dbReference>
<evidence type="ECO:0000313" key="5">
    <source>
        <dbReference type="Proteomes" id="UP001152622"/>
    </source>
</evidence>
<dbReference type="PROSITE" id="PS50158">
    <property type="entry name" value="ZF_CCHC"/>
    <property type="match status" value="1"/>
</dbReference>
<organism evidence="4 5">
    <name type="scientific">Synaphobranchus kaupii</name>
    <name type="common">Kaup's arrowtooth eel</name>
    <dbReference type="NCBI Taxonomy" id="118154"/>
    <lineage>
        <taxon>Eukaryota</taxon>
        <taxon>Metazoa</taxon>
        <taxon>Chordata</taxon>
        <taxon>Craniata</taxon>
        <taxon>Vertebrata</taxon>
        <taxon>Euteleostomi</taxon>
        <taxon>Actinopterygii</taxon>
        <taxon>Neopterygii</taxon>
        <taxon>Teleostei</taxon>
        <taxon>Anguilliformes</taxon>
        <taxon>Synaphobranchidae</taxon>
        <taxon>Synaphobranchus</taxon>
    </lineage>
</organism>
<keyword evidence="1" id="KW-0479">Metal-binding</keyword>
<name>A0A9Q1EAW0_SYNKA</name>
<dbReference type="AlphaFoldDB" id="A0A9Q1EAW0"/>
<evidence type="ECO:0000256" key="2">
    <source>
        <dbReference type="SAM" id="MobiDB-lite"/>
    </source>
</evidence>
<feature type="domain" description="CCHC-type" evidence="3">
    <location>
        <begin position="98"/>
        <end position="114"/>
    </location>
</feature>
<evidence type="ECO:0000313" key="4">
    <source>
        <dbReference type="EMBL" id="KAJ8335375.1"/>
    </source>
</evidence>
<dbReference type="GO" id="GO:0003690">
    <property type="term" value="F:double-stranded DNA binding"/>
    <property type="evidence" value="ECO:0007669"/>
    <property type="project" value="InterPro"/>
</dbReference>
<dbReference type="PANTHER" id="PTHR22639:SF7">
    <property type="entry name" value="CCHC-TYPE DOMAIN-CONTAINING PROTEIN"/>
    <property type="match status" value="1"/>
</dbReference>
<dbReference type="GO" id="GO:0002218">
    <property type="term" value="P:activation of innate immune response"/>
    <property type="evidence" value="ECO:0007669"/>
    <property type="project" value="InterPro"/>
</dbReference>
<accession>A0A9Q1EAW0</accession>
<evidence type="ECO:0000259" key="3">
    <source>
        <dbReference type="PROSITE" id="PS50158"/>
    </source>
</evidence>
<dbReference type="Gene3D" id="4.10.60.10">
    <property type="entry name" value="Zinc finger, CCHC-type"/>
    <property type="match status" value="1"/>
</dbReference>
<feature type="compositionally biased region" description="Low complexity" evidence="2">
    <location>
        <begin position="157"/>
        <end position="166"/>
    </location>
</feature>
<dbReference type="EMBL" id="JAINUF010000020">
    <property type="protein sequence ID" value="KAJ8335375.1"/>
    <property type="molecule type" value="Genomic_DNA"/>
</dbReference>
<dbReference type="OrthoDB" id="8045306at2759"/>
<dbReference type="GO" id="GO:0003723">
    <property type="term" value="F:RNA binding"/>
    <property type="evidence" value="ECO:0007669"/>
    <property type="project" value="InterPro"/>
</dbReference>
<keyword evidence="1" id="KW-0862">Zinc</keyword>
<dbReference type="InterPro" id="IPR001878">
    <property type="entry name" value="Znf_CCHC"/>
</dbReference>
<protein>
    <recommendedName>
        <fullName evidence="3">CCHC-type domain-containing protein</fullName>
    </recommendedName>
</protein>
<feature type="region of interest" description="Disordered" evidence="2">
    <location>
        <begin position="142"/>
        <end position="166"/>
    </location>
</feature>
<comment type="caution">
    <text evidence="4">The sequence shown here is derived from an EMBL/GenBank/DDBJ whole genome shotgun (WGS) entry which is preliminary data.</text>
</comment>
<proteinExistence type="predicted"/>
<gene>
    <name evidence="4" type="ORF">SKAU_G00387170</name>
</gene>
<keyword evidence="1" id="KW-0863">Zinc-finger</keyword>
<dbReference type="SMART" id="SM00343">
    <property type="entry name" value="ZnF_C2HC"/>
    <property type="match status" value="3"/>
</dbReference>
<keyword evidence="5" id="KW-1185">Reference proteome</keyword>
<dbReference type="InterPro" id="IPR036875">
    <property type="entry name" value="Znf_CCHC_sf"/>
</dbReference>
<dbReference type="Pfam" id="PF00098">
    <property type="entry name" value="zf-CCHC"/>
    <property type="match status" value="1"/>
</dbReference>
<evidence type="ECO:0000256" key="1">
    <source>
        <dbReference type="PROSITE-ProRule" id="PRU00047"/>
    </source>
</evidence>
<dbReference type="PANTHER" id="PTHR22639">
    <property type="entry name" value="GAG-RELATED PROTEIN"/>
    <property type="match status" value="1"/>
</dbReference>
<dbReference type="Pfam" id="PF23058">
    <property type="entry name" value="RBD_ZCCHC3_2nd"/>
    <property type="match status" value="1"/>
</dbReference>